<dbReference type="InterPro" id="IPR009057">
    <property type="entry name" value="Homeodomain-like_sf"/>
</dbReference>
<comment type="caution">
    <text evidence="7">The sequence shown here is derived from an EMBL/GenBank/DDBJ whole genome shotgun (WGS) entry which is preliminary data.</text>
</comment>
<evidence type="ECO:0000313" key="8">
    <source>
        <dbReference type="Proteomes" id="UP000265742"/>
    </source>
</evidence>
<dbReference type="Gene3D" id="1.10.357.10">
    <property type="entry name" value="Tetracycline Repressor, domain 2"/>
    <property type="match status" value="1"/>
</dbReference>
<keyword evidence="3 5" id="KW-0238">DNA-binding</keyword>
<evidence type="ECO:0000256" key="2">
    <source>
        <dbReference type="ARBA" id="ARBA00023015"/>
    </source>
</evidence>
<dbReference type="GO" id="GO:0003677">
    <property type="term" value="F:DNA binding"/>
    <property type="evidence" value="ECO:0007669"/>
    <property type="project" value="UniProtKB-UniRule"/>
</dbReference>
<dbReference type="Pfam" id="PF13977">
    <property type="entry name" value="TetR_C_6"/>
    <property type="match status" value="1"/>
</dbReference>
<dbReference type="RefSeq" id="WP_119480384.1">
    <property type="nucleotide sequence ID" value="NZ_QXTG01000001.1"/>
</dbReference>
<dbReference type="EMBL" id="QXTG01000001">
    <property type="protein sequence ID" value="RIX30021.1"/>
    <property type="molecule type" value="Genomic_DNA"/>
</dbReference>
<accession>A0A3A1U0I2</accession>
<dbReference type="InterPro" id="IPR001647">
    <property type="entry name" value="HTH_TetR"/>
</dbReference>
<reference evidence="8" key="1">
    <citation type="submission" date="2018-09" db="EMBL/GenBank/DDBJ databases">
        <authorList>
            <person name="Kim I."/>
        </authorList>
    </citation>
    <scope>NUCLEOTIDE SEQUENCE [LARGE SCALE GENOMIC DNA]</scope>
    <source>
        <strain evidence="8">DD4a</strain>
    </source>
</reference>
<keyword evidence="1" id="KW-0678">Repressor</keyword>
<dbReference type="PROSITE" id="PS50977">
    <property type="entry name" value="HTH_TETR_2"/>
    <property type="match status" value="1"/>
</dbReference>
<feature type="domain" description="HTH tetR-type" evidence="6">
    <location>
        <begin position="19"/>
        <end position="79"/>
    </location>
</feature>
<organism evidence="7 8">
    <name type="scientific">Amnibacterium setariae</name>
    <dbReference type="NCBI Taxonomy" id="2306585"/>
    <lineage>
        <taxon>Bacteria</taxon>
        <taxon>Bacillati</taxon>
        <taxon>Actinomycetota</taxon>
        <taxon>Actinomycetes</taxon>
        <taxon>Micrococcales</taxon>
        <taxon>Microbacteriaceae</taxon>
        <taxon>Amnibacterium</taxon>
    </lineage>
</organism>
<dbReference type="SUPFAM" id="SSF48498">
    <property type="entry name" value="Tetracyclin repressor-like, C-terminal domain"/>
    <property type="match status" value="1"/>
</dbReference>
<dbReference type="SUPFAM" id="SSF46689">
    <property type="entry name" value="Homeodomain-like"/>
    <property type="match status" value="1"/>
</dbReference>
<evidence type="ECO:0000256" key="5">
    <source>
        <dbReference type="PROSITE-ProRule" id="PRU00335"/>
    </source>
</evidence>
<name>A0A3A1U0I2_9MICO</name>
<dbReference type="OrthoDB" id="5015568at2"/>
<keyword evidence="8" id="KW-1185">Reference proteome</keyword>
<dbReference type="Proteomes" id="UP000265742">
    <property type="component" value="Unassembled WGS sequence"/>
</dbReference>
<dbReference type="AlphaFoldDB" id="A0A3A1U0I2"/>
<feature type="DNA-binding region" description="H-T-H motif" evidence="5">
    <location>
        <begin position="42"/>
        <end position="61"/>
    </location>
</feature>
<evidence type="ECO:0000256" key="3">
    <source>
        <dbReference type="ARBA" id="ARBA00023125"/>
    </source>
</evidence>
<evidence type="ECO:0000313" key="7">
    <source>
        <dbReference type="EMBL" id="RIX30021.1"/>
    </source>
</evidence>
<evidence type="ECO:0000259" key="6">
    <source>
        <dbReference type="PROSITE" id="PS50977"/>
    </source>
</evidence>
<dbReference type="InterPro" id="IPR039538">
    <property type="entry name" value="BetI_C"/>
</dbReference>
<evidence type="ECO:0000256" key="4">
    <source>
        <dbReference type="ARBA" id="ARBA00023163"/>
    </source>
</evidence>
<dbReference type="InterPro" id="IPR036271">
    <property type="entry name" value="Tet_transcr_reg_TetR-rel_C_sf"/>
</dbReference>
<keyword evidence="4" id="KW-0804">Transcription</keyword>
<dbReference type="Pfam" id="PF00440">
    <property type="entry name" value="TetR_N"/>
    <property type="match status" value="1"/>
</dbReference>
<sequence length="214" mass="23250">MSDTLLTGPTPNGHEPSGADIWNAIVRAAIRSFRERAFHEVTLETVADGAGLQLAAVRARFPTWDDLVVATVQVWNAERMAAFVPLAEQEGAAGFLRALVRANLADPSLVRLLTAVVNIAATPGHPMAEALQKQWIRFHTLVERAIARDVAAGREPDGLDPARGAEQLVALYEGLQLQAMVRPGMDLLDAWDHAVARLRDGWSQTAATAHVWEI</sequence>
<protein>
    <submittedName>
        <fullName evidence="7">TetR/AcrR family transcriptional regulator</fullName>
    </submittedName>
</protein>
<evidence type="ECO:0000256" key="1">
    <source>
        <dbReference type="ARBA" id="ARBA00022491"/>
    </source>
</evidence>
<gene>
    <name evidence="7" type="ORF">D1781_00670</name>
</gene>
<keyword evidence="2" id="KW-0805">Transcription regulation</keyword>
<proteinExistence type="predicted"/>